<keyword evidence="11" id="KW-0808">Transferase</keyword>
<dbReference type="InterPro" id="IPR027417">
    <property type="entry name" value="P-loop_NTPase"/>
</dbReference>
<evidence type="ECO:0000313" key="11">
    <source>
        <dbReference type="EMBL" id="QPD06110.1"/>
    </source>
</evidence>
<reference evidence="11 12" key="1">
    <citation type="journal article" date="2020" name="ISME J.">
        <title>Enrichment and physiological characterization of a novel comammox Nitrospira indicates ammonium inhibition of complete nitrification.</title>
        <authorList>
            <person name="Sakoula D."/>
            <person name="Koch H."/>
            <person name="Frank J."/>
            <person name="Jetten M.S.M."/>
            <person name="van Kessel M.A.H.J."/>
            <person name="Lucker S."/>
        </authorList>
    </citation>
    <scope>NUCLEOTIDE SEQUENCE [LARGE SCALE GENOMIC DNA]</scope>
    <source>
        <strain evidence="11">Comreactor17</strain>
    </source>
</reference>
<keyword evidence="5" id="KW-0819">tRNA processing</keyword>
<dbReference type="GO" id="GO:0005737">
    <property type="term" value="C:cytoplasm"/>
    <property type="evidence" value="ECO:0007669"/>
    <property type="project" value="UniProtKB-SubCell"/>
</dbReference>
<evidence type="ECO:0000256" key="2">
    <source>
        <dbReference type="ARBA" id="ARBA00007599"/>
    </source>
</evidence>
<dbReference type="Proteomes" id="UP000593737">
    <property type="component" value="Chromosome"/>
</dbReference>
<comment type="similarity">
    <text evidence="2">Belongs to the TsaE family.</text>
</comment>
<evidence type="ECO:0000256" key="8">
    <source>
        <dbReference type="ARBA" id="ARBA00022840"/>
    </source>
</evidence>
<evidence type="ECO:0000256" key="5">
    <source>
        <dbReference type="ARBA" id="ARBA00022694"/>
    </source>
</evidence>
<proteinExistence type="inferred from homology"/>
<keyword evidence="8" id="KW-0067">ATP-binding</keyword>
<evidence type="ECO:0000313" key="12">
    <source>
        <dbReference type="Proteomes" id="UP000593737"/>
    </source>
</evidence>
<keyword evidence="6" id="KW-0479">Metal-binding</keyword>
<dbReference type="Pfam" id="PF02367">
    <property type="entry name" value="TsaE"/>
    <property type="match status" value="1"/>
</dbReference>
<name>A0A7S8FHN3_9BACT</name>
<evidence type="ECO:0000256" key="1">
    <source>
        <dbReference type="ARBA" id="ARBA00004496"/>
    </source>
</evidence>
<sequence>MAKSFDLRDGVLSSPRETDSFGHIIGTVLRRGDVLALMGELGAGKTALVRGIVAGLGGSVASVTSPTFMIVHEYQGRLPLVHLDLYRLRRVDEAESIGLSACFTDEAVTAIEWADRFPGLLPADHLEVRLIHRTRTTRMMRLEAQGARSRSLLRRITRACLAIDQSARLPQSRTRHRRKVSQG</sequence>
<dbReference type="Gene3D" id="3.40.50.300">
    <property type="entry name" value="P-loop containing nucleotide triphosphate hydrolases"/>
    <property type="match status" value="1"/>
</dbReference>
<comment type="subcellular location">
    <subcellularLocation>
        <location evidence="1">Cytoplasm</location>
    </subcellularLocation>
</comment>
<dbReference type="NCBIfam" id="TIGR00150">
    <property type="entry name" value="T6A_YjeE"/>
    <property type="match status" value="1"/>
</dbReference>
<organism evidence="11 12">
    <name type="scientific">Candidatus Nitrospira kreftii</name>
    <dbReference type="NCBI Taxonomy" id="2652173"/>
    <lineage>
        <taxon>Bacteria</taxon>
        <taxon>Pseudomonadati</taxon>
        <taxon>Nitrospirota</taxon>
        <taxon>Nitrospiria</taxon>
        <taxon>Nitrospirales</taxon>
        <taxon>Nitrospiraceae</taxon>
        <taxon>Nitrospira</taxon>
    </lineage>
</organism>
<dbReference type="GO" id="GO:0016740">
    <property type="term" value="F:transferase activity"/>
    <property type="evidence" value="ECO:0007669"/>
    <property type="project" value="UniProtKB-KW"/>
</dbReference>
<dbReference type="AlphaFoldDB" id="A0A7S8FHN3"/>
<dbReference type="PANTHER" id="PTHR33540:SF2">
    <property type="entry name" value="TRNA THREONYLCARBAMOYLADENOSINE BIOSYNTHESIS PROTEIN TSAE"/>
    <property type="match status" value="1"/>
</dbReference>
<protein>
    <recommendedName>
        <fullName evidence="3">tRNA threonylcarbamoyladenosine biosynthesis protein TsaE</fullName>
    </recommendedName>
    <alternativeName>
        <fullName evidence="10">t(6)A37 threonylcarbamoyladenosine biosynthesis protein TsaE</fullName>
    </alternativeName>
</protein>
<dbReference type="GO" id="GO:0046872">
    <property type="term" value="F:metal ion binding"/>
    <property type="evidence" value="ECO:0007669"/>
    <property type="project" value="UniProtKB-KW"/>
</dbReference>
<evidence type="ECO:0000256" key="4">
    <source>
        <dbReference type="ARBA" id="ARBA00022490"/>
    </source>
</evidence>
<keyword evidence="9" id="KW-0460">Magnesium</keyword>
<dbReference type="PANTHER" id="PTHR33540">
    <property type="entry name" value="TRNA THREONYLCARBAMOYLADENOSINE BIOSYNTHESIS PROTEIN TSAE"/>
    <property type="match status" value="1"/>
</dbReference>
<evidence type="ECO:0000256" key="3">
    <source>
        <dbReference type="ARBA" id="ARBA00019010"/>
    </source>
</evidence>
<dbReference type="KEGG" id="nkf:Nkreftii_003884"/>
<gene>
    <name evidence="11" type="ORF">Nkreftii_003884</name>
</gene>
<evidence type="ECO:0000256" key="10">
    <source>
        <dbReference type="ARBA" id="ARBA00032441"/>
    </source>
</evidence>
<evidence type="ECO:0000256" key="6">
    <source>
        <dbReference type="ARBA" id="ARBA00022723"/>
    </source>
</evidence>
<dbReference type="InterPro" id="IPR003442">
    <property type="entry name" value="T6A_TsaE"/>
</dbReference>
<accession>A0A7S8FHN3</accession>
<dbReference type="GO" id="GO:0002949">
    <property type="term" value="P:tRNA threonylcarbamoyladenosine modification"/>
    <property type="evidence" value="ECO:0007669"/>
    <property type="project" value="InterPro"/>
</dbReference>
<keyword evidence="7" id="KW-0547">Nucleotide-binding</keyword>
<keyword evidence="4" id="KW-0963">Cytoplasm</keyword>
<evidence type="ECO:0000256" key="9">
    <source>
        <dbReference type="ARBA" id="ARBA00022842"/>
    </source>
</evidence>
<evidence type="ECO:0000256" key="7">
    <source>
        <dbReference type="ARBA" id="ARBA00022741"/>
    </source>
</evidence>
<dbReference type="GO" id="GO:0005524">
    <property type="term" value="F:ATP binding"/>
    <property type="evidence" value="ECO:0007669"/>
    <property type="project" value="UniProtKB-KW"/>
</dbReference>
<dbReference type="EMBL" id="CP047423">
    <property type="protein sequence ID" value="QPD06110.1"/>
    <property type="molecule type" value="Genomic_DNA"/>
</dbReference>
<dbReference type="SUPFAM" id="SSF52540">
    <property type="entry name" value="P-loop containing nucleoside triphosphate hydrolases"/>
    <property type="match status" value="1"/>
</dbReference>